<dbReference type="AlphaFoldDB" id="A0A432ZNW1"/>
<accession>A0A432ZNW1</accession>
<keyword evidence="5" id="KW-1185">Reference proteome</keyword>
<dbReference type="InterPro" id="IPR050595">
    <property type="entry name" value="Bact_response_regulator"/>
</dbReference>
<feature type="domain" description="Response regulatory" evidence="3">
    <location>
        <begin position="4"/>
        <end position="120"/>
    </location>
</feature>
<dbReference type="PANTHER" id="PTHR44591">
    <property type="entry name" value="STRESS RESPONSE REGULATOR PROTEIN 1"/>
    <property type="match status" value="1"/>
</dbReference>
<evidence type="ECO:0000256" key="2">
    <source>
        <dbReference type="PROSITE-ProRule" id="PRU00169"/>
    </source>
</evidence>
<dbReference type="InterPro" id="IPR001789">
    <property type="entry name" value="Sig_transdc_resp-reg_receiver"/>
</dbReference>
<dbReference type="InterPro" id="IPR011006">
    <property type="entry name" value="CheY-like_superfamily"/>
</dbReference>
<reference evidence="4 5" key="1">
    <citation type="journal article" date="2011" name="Front. Microbiol.">
        <title>Genomic signatures of strain selection and enhancement in Bacillus atrophaeus var. globigii, a historical biowarfare simulant.</title>
        <authorList>
            <person name="Gibbons H.S."/>
            <person name="Broomall S.M."/>
            <person name="McNew L.A."/>
            <person name="Daligault H."/>
            <person name="Chapman C."/>
            <person name="Bruce D."/>
            <person name="Karavis M."/>
            <person name="Krepps M."/>
            <person name="McGregor P.A."/>
            <person name="Hong C."/>
            <person name="Park K.H."/>
            <person name="Akmal A."/>
            <person name="Feldman A."/>
            <person name="Lin J.S."/>
            <person name="Chang W.E."/>
            <person name="Higgs B.W."/>
            <person name="Demirev P."/>
            <person name="Lindquist J."/>
            <person name="Liem A."/>
            <person name="Fochler E."/>
            <person name="Read T.D."/>
            <person name="Tapia R."/>
            <person name="Johnson S."/>
            <person name="Bishop-Lilly K.A."/>
            <person name="Detter C."/>
            <person name="Han C."/>
            <person name="Sozhamannan S."/>
            <person name="Rosenzweig C.N."/>
            <person name="Skowronski E.W."/>
        </authorList>
    </citation>
    <scope>NUCLEOTIDE SEQUENCE [LARGE SCALE GENOMIC DNA]</scope>
    <source>
        <strain evidence="4 5">PIT1</strain>
    </source>
</reference>
<gene>
    <name evidence="4" type="ORF">CWI83_03605</name>
</gene>
<feature type="modified residue" description="4-aspartylphosphate" evidence="2">
    <location>
        <position position="53"/>
    </location>
</feature>
<dbReference type="OrthoDB" id="9800897at2"/>
<sequence length="133" mass="14499">MTLALLLVEDNPATRGMLQQMLAGTAYRVVVAKDGLEGLSKAKAERFDAVLIDHKMPLMDGVSLIKNLRSHESYQQAPLILMTTQDIQQVAPLASRAGADLCLAKPLQEKQILEIFSDLARTIQGLGKLTLSN</sequence>
<dbReference type="SMART" id="SM00448">
    <property type="entry name" value="REC"/>
    <property type="match status" value="1"/>
</dbReference>
<proteinExistence type="predicted"/>
<evidence type="ECO:0000259" key="3">
    <source>
        <dbReference type="PROSITE" id="PS50110"/>
    </source>
</evidence>
<dbReference type="RefSeq" id="WP_126825792.1">
    <property type="nucleotide sequence ID" value="NZ_PIQG01000001.1"/>
</dbReference>
<organism evidence="4 5">
    <name type="scientific">Pseudidiomarina taiwanensis</name>
    <dbReference type="NCBI Taxonomy" id="337250"/>
    <lineage>
        <taxon>Bacteria</taxon>
        <taxon>Pseudomonadati</taxon>
        <taxon>Pseudomonadota</taxon>
        <taxon>Gammaproteobacteria</taxon>
        <taxon>Alteromonadales</taxon>
        <taxon>Idiomarinaceae</taxon>
        <taxon>Pseudidiomarina</taxon>
    </lineage>
</organism>
<dbReference type="Gene3D" id="3.40.50.2300">
    <property type="match status" value="1"/>
</dbReference>
<evidence type="ECO:0000256" key="1">
    <source>
        <dbReference type="ARBA" id="ARBA00022553"/>
    </source>
</evidence>
<keyword evidence="1 2" id="KW-0597">Phosphoprotein</keyword>
<comment type="caution">
    <text evidence="4">The sequence shown here is derived from an EMBL/GenBank/DDBJ whole genome shotgun (WGS) entry which is preliminary data.</text>
</comment>
<name>A0A432ZNW1_9GAMM</name>
<dbReference type="GO" id="GO:0000160">
    <property type="term" value="P:phosphorelay signal transduction system"/>
    <property type="evidence" value="ECO:0007669"/>
    <property type="project" value="InterPro"/>
</dbReference>
<dbReference type="SUPFAM" id="SSF52172">
    <property type="entry name" value="CheY-like"/>
    <property type="match status" value="1"/>
</dbReference>
<dbReference type="PROSITE" id="PS50110">
    <property type="entry name" value="RESPONSE_REGULATORY"/>
    <property type="match status" value="1"/>
</dbReference>
<dbReference type="PANTHER" id="PTHR44591:SF3">
    <property type="entry name" value="RESPONSE REGULATORY DOMAIN-CONTAINING PROTEIN"/>
    <property type="match status" value="1"/>
</dbReference>
<evidence type="ECO:0000313" key="4">
    <source>
        <dbReference type="EMBL" id="RUO79595.1"/>
    </source>
</evidence>
<dbReference type="Proteomes" id="UP000288279">
    <property type="component" value="Unassembled WGS sequence"/>
</dbReference>
<evidence type="ECO:0000313" key="5">
    <source>
        <dbReference type="Proteomes" id="UP000288279"/>
    </source>
</evidence>
<protein>
    <submittedName>
        <fullName evidence="4">Two-component system response regulator</fullName>
    </submittedName>
</protein>
<dbReference type="Pfam" id="PF00072">
    <property type="entry name" value="Response_reg"/>
    <property type="match status" value="1"/>
</dbReference>
<dbReference type="EMBL" id="PIQG01000001">
    <property type="protein sequence ID" value="RUO79595.1"/>
    <property type="molecule type" value="Genomic_DNA"/>
</dbReference>